<dbReference type="GO" id="GO:0005634">
    <property type="term" value="C:nucleus"/>
    <property type="evidence" value="ECO:0007669"/>
    <property type="project" value="TreeGrafter"/>
</dbReference>
<accession>A0A9W7CD26</accession>
<dbReference type="InterPro" id="IPR056453">
    <property type="entry name" value="HTH_DNAJC9"/>
</dbReference>
<protein>
    <recommendedName>
        <fullName evidence="2">J domain-containing protein</fullName>
    </recommendedName>
</protein>
<dbReference type="InterPro" id="IPR036869">
    <property type="entry name" value="J_dom_sf"/>
</dbReference>
<dbReference type="PANTHER" id="PTHR44144">
    <property type="entry name" value="DNAJ HOMOLOG SUBFAMILY C MEMBER 9"/>
    <property type="match status" value="1"/>
</dbReference>
<dbReference type="Pfam" id="PF23302">
    <property type="entry name" value="HTH_DNAJC9"/>
    <property type="match status" value="1"/>
</dbReference>
<dbReference type="Gene3D" id="1.10.287.110">
    <property type="entry name" value="DnaJ domain"/>
    <property type="match status" value="1"/>
</dbReference>
<dbReference type="InterPro" id="IPR052594">
    <property type="entry name" value="J_domain-containing_protein"/>
</dbReference>
<dbReference type="PANTHER" id="PTHR44144:SF1">
    <property type="entry name" value="DNAJ HOMOLOG SUBFAMILY C MEMBER 9"/>
    <property type="match status" value="1"/>
</dbReference>
<feature type="compositionally biased region" description="Basic residues" evidence="1">
    <location>
        <begin position="212"/>
        <end position="224"/>
    </location>
</feature>
<dbReference type="GO" id="GO:0031072">
    <property type="term" value="F:heat shock protein binding"/>
    <property type="evidence" value="ECO:0007669"/>
    <property type="project" value="TreeGrafter"/>
</dbReference>
<dbReference type="EMBL" id="BRXX01000342">
    <property type="protein sequence ID" value="GMI06102.1"/>
    <property type="molecule type" value="Genomic_DNA"/>
</dbReference>
<dbReference type="Pfam" id="PF00226">
    <property type="entry name" value="DnaJ"/>
    <property type="match status" value="1"/>
</dbReference>
<dbReference type="CDD" id="cd06257">
    <property type="entry name" value="DnaJ"/>
    <property type="match status" value="1"/>
</dbReference>
<feature type="domain" description="J" evidence="2">
    <location>
        <begin position="15"/>
        <end position="79"/>
    </location>
</feature>
<proteinExistence type="predicted"/>
<feature type="compositionally biased region" description="Basic residues" evidence="1">
    <location>
        <begin position="279"/>
        <end position="289"/>
    </location>
</feature>
<organism evidence="3 4">
    <name type="scientific">Triparma verrucosa</name>
    <dbReference type="NCBI Taxonomy" id="1606542"/>
    <lineage>
        <taxon>Eukaryota</taxon>
        <taxon>Sar</taxon>
        <taxon>Stramenopiles</taxon>
        <taxon>Ochrophyta</taxon>
        <taxon>Bolidophyceae</taxon>
        <taxon>Parmales</taxon>
        <taxon>Triparmaceae</taxon>
        <taxon>Triparma</taxon>
    </lineage>
</organism>
<sequence>MGLKELLEAAEMPLDLYEALGIKKTATESEIKKAYHKLALKHHPDKSSSPMSTKIFQALSSAYDVLKTPEKRERYDQVGLDDDDSDLGMEEPDCGWTEYFRAIFKRVDEGEIETFKDKYQRSEEERLDILKYYRVCKGDFSQMLECIMLSKKEDFGYWKGVVEEALEKGEIEEQFEIKGFDGDAMDMGEELGEDLENEEVQGNSRKEEKKASGKKVAKKKKRKSSSGGGGGMEDLINSIKSKKTVTPKSELAAMINSKRKNPMEDMIAQMEAKYGGGDKKKKKRQKKKPSHEDIDDDEFERIQKSMGLRK</sequence>
<dbReference type="Proteomes" id="UP001165160">
    <property type="component" value="Unassembled WGS sequence"/>
</dbReference>
<evidence type="ECO:0000313" key="3">
    <source>
        <dbReference type="EMBL" id="GMI06102.1"/>
    </source>
</evidence>
<keyword evidence="4" id="KW-1185">Reference proteome</keyword>
<evidence type="ECO:0000256" key="1">
    <source>
        <dbReference type="SAM" id="MobiDB-lite"/>
    </source>
</evidence>
<evidence type="ECO:0000259" key="2">
    <source>
        <dbReference type="PROSITE" id="PS50076"/>
    </source>
</evidence>
<evidence type="ECO:0000313" key="4">
    <source>
        <dbReference type="Proteomes" id="UP001165160"/>
    </source>
</evidence>
<comment type="caution">
    <text evidence="3">The sequence shown here is derived from an EMBL/GenBank/DDBJ whole genome shotgun (WGS) entry which is preliminary data.</text>
</comment>
<gene>
    <name evidence="3" type="ORF">TrVE_jg2401</name>
</gene>
<dbReference type="PROSITE" id="PS50076">
    <property type="entry name" value="DNAJ_2"/>
    <property type="match status" value="1"/>
</dbReference>
<dbReference type="SUPFAM" id="SSF46565">
    <property type="entry name" value="Chaperone J-domain"/>
    <property type="match status" value="1"/>
</dbReference>
<dbReference type="GO" id="GO:0005737">
    <property type="term" value="C:cytoplasm"/>
    <property type="evidence" value="ECO:0007669"/>
    <property type="project" value="TreeGrafter"/>
</dbReference>
<name>A0A9W7CD26_9STRA</name>
<dbReference type="AlphaFoldDB" id="A0A9W7CD26"/>
<dbReference type="SMART" id="SM00271">
    <property type="entry name" value="DnaJ"/>
    <property type="match status" value="1"/>
</dbReference>
<dbReference type="InterPro" id="IPR001623">
    <property type="entry name" value="DnaJ_domain"/>
</dbReference>
<dbReference type="PRINTS" id="PR00625">
    <property type="entry name" value="JDOMAIN"/>
</dbReference>
<feature type="region of interest" description="Disordered" evidence="1">
    <location>
        <begin position="195"/>
        <end position="310"/>
    </location>
</feature>
<reference evidence="4" key="1">
    <citation type="journal article" date="2023" name="Commun. Biol.">
        <title>Genome analysis of Parmales, the sister group of diatoms, reveals the evolutionary specialization of diatoms from phago-mixotrophs to photoautotrophs.</title>
        <authorList>
            <person name="Ban H."/>
            <person name="Sato S."/>
            <person name="Yoshikawa S."/>
            <person name="Yamada K."/>
            <person name="Nakamura Y."/>
            <person name="Ichinomiya M."/>
            <person name="Sato N."/>
            <person name="Blanc-Mathieu R."/>
            <person name="Endo H."/>
            <person name="Kuwata A."/>
            <person name="Ogata H."/>
        </authorList>
    </citation>
    <scope>NUCLEOTIDE SEQUENCE [LARGE SCALE GENOMIC DNA]</scope>
    <source>
        <strain evidence="4">NIES 3699</strain>
    </source>
</reference>